<sequence>MPRRRAVSFSGFFSKLFPSHRPEKGSTLQHGNHSGDSAYYDLNINPEELTEWNLAEDVSAPRRSEIQMQADRRVASRDAERTVPNGATTISGQRASTSLHARPLIPTASHRPNEPGRSLVSQTQALLESKELTRQRRRELKASGDFLPVTGYNPQTGEWDILTPTDTLSSDMTTPSMEERLTNLGQQARDAKQAYEQAKSAEESERERYKLEKAQGKLSKIEKKKHKLKHQDGTIKWNRLGRIWSSAAEPSLSPIAQSLNSAVEGIIPDQNTHGQDIDHDVMRKTPITWKEPSEQENHNLSIQKRHVDSSDGTTVHTPARRNSNEVSFSSQVTAPLRGAITSRPQHHEDNAAFLWGRRRQPKEPGGTVDDQVAVTLMPMAERKMRSRSLNDFNNQNHFIDLRIPDCHLGIFTQETDPLSLDSLEAAPLRPSRTQENHNLLKEDSAALNPPTDLDNKKTGYNRSRSAATVISYQSKSKELMRRHPSSLRGPTLGPILRPSLSTLKVHLSAQENDREMRGVLLTPQILQVLQKDKSRQIPGPVESLVEDASTWTEMIPQNSAFTHITTITGYDQDLSSRGTETNDPRQLDGHMEKQSITQDVPTSQHTHDRSHTPSIAKEEVSPTSSHRSIMWKDLQNFEHLPTTPETDTMSTPNTTARRSYLRGRSPKMSRACHSPEFGENKWKVDKKAQDLAAAVDQMAGMHPLSGRSIREAAVQAAARKAMLQSGGMAAESPSFPSPTRSQYPSPLGPSYQSLWRDMKEKTGIKRQERLPTAASAGTGDPSKSSESGQKTKADAVTISYIMCLFAINAITDMGCTWWNMVRPAFDKQSGLWARREKEMSTVADLCVFLFAGLFCITWVVVAWYCMKLTRRLMF</sequence>
<keyword evidence="3" id="KW-1133">Transmembrane helix</keyword>
<feature type="region of interest" description="Disordered" evidence="2">
    <location>
        <begin position="71"/>
        <end position="98"/>
    </location>
</feature>
<feature type="compositionally biased region" description="Basic and acidic residues" evidence="2">
    <location>
        <begin position="605"/>
        <end position="620"/>
    </location>
</feature>
<feature type="region of interest" description="Disordered" evidence="2">
    <location>
        <begin position="15"/>
        <end position="39"/>
    </location>
</feature>
<proteinExistence type="predicted"/>
<dbReference type="Proteomes" id="UP001408356">
    <property type="component" value="Unassembled WGS sequence"/>
</dbReference>
<comment type="caution">
    <text evidence="4">The sequence shown here is derived from an EMBL/GenBank/DDBJ whole genome shotgun (WGS) entry which is preliminary data.</text>
</comment>
<accession>A0ABR2V8A6</accession>
<reference evidence="4 5" key="1">
    <citation type="journal article" date="2024" name="J. Plant Pathol.">
        <title>Sequence and assembly of the genome of Seiridium unicorne, isolate CBS 538.82, causal agent of cypress canker disease.</title>
        <authorList>
            <person name="Scali E."/>
            <person name="Rocca G.D."/>
            <person name="Danti R."/>
            <person name="Garbelotto M."/>
            <person name="Barberini S."/>
            <person name="Baroncelli R."/>
            <person name="Emiliani G."/>
        </authorList>
    </citation>
    <scope>NUCLEOTIDE SEQUENCE [LARGE SCALE GENOMIC DNA]</scope>
    <source>
        <strain evidence="4 5">BM-138-508</strain>
    </source>
</reference>
<name>A0ABR2V8A6_9PEZI</name>
<feature type="compositionally biased region" description="Polar residues" evidence="2">
    <location>
        <begin position="310"/>
        <end position="331"/>
    </location>
</feature>
<evidence type="ECO:0000256" key="2">
    <source>
        <dbReference type="SAM" id="MobiDB-lite"/>
    </source>
</evidence>
<feature type="compositionally biased region" description="Basic and acidic residues" evidence="2">
    <location>
        <begin position="71"/>
        <end position="81"/>
    </location>
</feature>
<evidence type="ECO:0000313" key="4">
    <source>
        <dbReference type="EMBL" id="KAK9422726.1"/>
    </source>
</evidence>
<feature type="region of interest" description="Disordered" evidence="2">
    <location>
        <begin position="306"/>
        <end position="331"/>
    </location>
</feature>
<feature type="compositionally biased region" description="Polar residues" evidence="2">
    <location>
        <begin position="594"/>
        <end position="604"/>
    </location>
</feature>
<feature type="compositionally biased region" description="Basic and acidic residues" evidence="2">
    <location>
        <begin position="580"/>
        <end position="593"/>
    </location>
</feature>
<evidence type="ECO:0000256" key="3">
    <source>
        <dbReference type="SAM" id="Phobius"/>
    </source>
</evidence>
<feature type="coiled-coil region" evidence="1">
    <location>
        <begin position="181"/>
        <end position="231"/>
    </location>
</feature>
<evidence type="ECO:0000313" key="5">
    <source>
        <dbReference type="Proteomes" id="UP001408356"/>
    </source>
</evidence>
<feature type="compositionally biased region" description="Polar residues" evidence="2">
    <location>
        <begin position="781"/>
        <end position="790"/>
    </location>
</feature>
<feature type="transmembrane region" description="Helical" evidence="3">
    <location>
        <begin position="842"/>
        <end position="864"/>
    </location>
</feature>
<feature type="region of interest" description="Disordered" evidence="2">
    <location>
        <begin position="725"/>
        <end position="752"/>
    </location>
</feature>
<feature type="compositionally biased region" description="Polar residues" evidence="2">
    <location>
        <begin position="85"/>
        <end position="98"/>
    </location>
</feature>
<feature type="compositionally biased region" description="Polar residues" evidence="2">
    <location>
        <begin position="26"/>
        <end position="35"/>
    </location>
</feature>
<feature type="region of interest" description="Disordered" evidence="2">
    <location>
        <begin position="765"/>
        <end position="790"/>
    </location>
</feature>
<keyword evidence="5" id="KW-1185">Reference proteome</keyword>
<keyword evidence="1" id="KW-0175">Coiled coil</keyword>
<keyword evidence="3" id="KW-0812">Transmembrane</keyword>
<protein>
    <submittedName>
        <fullName evidence="4">Uncharacterized protein</fullName>
    </submittedName>
</protein>
<feature type="region of interest" description="Disordered" evidence="2">
    <location>
        <begin position="572"/>
        <end position="626"/>
    </location>
</feature>
<keyword evidence="3" id="KW-0472">Membrane</keyword>
<organism evidence="4 5">
    <name type="scientific">Seiridium unicorne</name>
    <dbReference type="NCBI Taxonomy" id="138068"/>
    <lineage>
        <taxon>Eukaryota</taxon>
        <taxon>Fungi</taxon>
        <taxon>Dikarya</taxon>
        <taxon>Ascomycota</taxon>
        <taxon>Pezizomycotina</taxon>
        <taxon>Sordariomycetes</taxon>
        <taxon>Xylariomycetidae</taxon>
        <taxon>Amphisphaeriales</taxon>
        <taxon>Sporocadaceae</taxon>
        <taxon>Seiridium</taxon>
    </lineage>
</organism>
<gene>
    <name evidence="4" type="ORF">SUNI508_00589</name>
</gene>
<dbReference type="EMBL" id="JARVKF010000112">
    <property type="protein sequence ID" value="KAK9422726.1"/>
    <property type="molecule type" value="Genomic_DNA"/>
</dbReference>
<evidence type="ECO:0000256" key="1">
    <source>
        <dbReference type="SAM" id="Coils"/>
    </source>
</evidence>